<evidence type="ECO:0008006" key="3">
    <source>
        <dbReference type="Google" id="ProtNLM"/>
    </source>
</evidence>
<dbReference type="PANTHER" id="PTHR46872:SF5">
    <property type="entry name" value="MYB-LIKE DOMAIN-CONTAINING PROTEIN"/>
    <property type="match status" value="1"/>
</dbReference>
<dbReference type="InterPro" id="IPR001005">
    <property type="entry name" value="SANT/Myb"/>
</dbReference>
<dbReference type="EMBL" id="CABITT030000006">
    <property type="protein sequence ID" value="VVB08909.1"/>
    <property type="molecule type" value="Genomic_DNA"/>
</dbReference>
<proteinExistence type="predicted"/>
<dbReference type="Proteomes" id="UP000489600">
    <property type="component" value="Unassembled WGS sequence"/>
</dbReference>
<gene>
    <name evidence="1" type="ORF">ANE_LOCUS19353</name>
</gene>
<reference evidence="1" key="1">
    <citation type="submission" date="2019-07" db="EMBL/GenBank/DDBJ databases">
        <authorList>
            <person name="Dittberner H."/>
        </authorList>
    </citation>
    <scope>NUCLEOTIDE SEQUENCE [LARGE SCALE GENOMIC DNA]</scope>
</reference>
<sequence length="483" mass="55068">MGFKRPFDDEKFHELPFKHSRQLDYSDKSIHFEEFIPRHAVSQTSVATVNEGESFDGDTFDEESNFVYPGLDMDSFFIHVTKGCDGNDATHSPHSVNYFELAMPPRMSAPIESLYSFLLHQPARKQVPIGPGHQATIPEWEGSQNGNLEPLGMSGQNHMIGCPDGEKLSGTCVVPMPSLDTLAHMDDIIGKGRKFCVCQDRDSIRCVRQQIKEAREEIVKILGYEKFKDLGFCDMGEEVARNWSDEDAQLFHEVVYSNPVTLGRNFWQLLAAVFCSRTKKEIVSYYFNVFVLLRRATQNRRLILDIDSDDDEWHVCYGGSSVTHYVEEDEENSAIESSLHQRTEKVNEKVHPLDASNSYSDEDDDAYVDTRQGCTGQCEEYKTNPTVKYTDRYLGSNGERLNVEDDSCTSFEHAHGAVNSRWTNFAKKDETGPEEHQKKFKDCNDIVDSKAWVTTDGKDLQPTWSIMEEIMGHGSWENKARNK</sequence>
<dbReference type="OrthoDB" id="1908944at2759"/>
<protein>
    <recommendedName>
        <fullName evidence="3">Myb-like domain-containing protein</fullName>
    </recommendedName>
</protein>
<keyword evidence="2" id="KW-1185">Reference proteome</keyword>
<dbReference type="AlphaFoldDB" id="A0A565C5L8"/>
<accession>A0A565C5L8</accession>
<evidence type="ECO:0000313" key="2">
    <source>
        <dbReference type="Proteomes" id="UP000489600"/>
    </source>
</evidence>
<dbReference type="CDD" id="cd00167">
    <property type="entry name" value="SANT"/>
    <property type="match status" value="1"/>
</dbReference>
<name>A0A565C5L8_9BRAS</name>
<organism evidence="1 2">
    <name type="scientific">Arabis nemorensis</name>
    <dbReference type="NCBI Taxonomy" id="586526"/>
    <lineage>
        <taxon>Eukaryota</taxon>
        <taxon>Viridiplantae</taxon>
        <taxon>Streptophyta</taxon>
        <taxon>Embryophyta</taxon>
        <taxon>Tracheophyta</taxon>
        <taxon>Spermatophyta</taxon>
        <taxon>Magnoliopsida</taxon>
        <taxon>eudicotyledons</taxon>
        <taxon>Gunneridae</taxon>
        <taxon>Pentapetalae</taxon>
        <taxon>rosids</taxon>
        <taxon>malvids</taxon>
        <taxon>Brassicales</taxon>
        <taxon>Brassicaceae</taxon>
        <taxon>Arabideae</taxon>
        <taxon>Arabis</taxon>
    </lineage>
</organism>
<comment type="caution">
    <text evidence="1">The sequence shown here is derived from an EMBL/GenBank/DDBJ whole genome shotgun (WGS) entry which is preliminary data.</text>
</comment>
<dbReference type="PANTHER" id="PTHR46872">
    <property type="entry name" value="DNA BINDING PROTEIN"/>
    <property type="match status" value="1"/>
</dbReference>
<evidence type="ECO:0000313" key="1">
    <source>
        <dbReference type="EMBL" id="VVB08909.1"/>
    </source>
</evidence>